<reference evidence="2" key="1">
    <citation type="submission" date="2015-08" db="EMBL/GenBank/DDBJ databases">
        <title>Complete DNA Sequence of Pseudomonas syringae pv. actinidiae, the Causal Agent of Kiwifruit Canker Disease.</title>
        <authorList>
            <person name="Rikkerink E.H.A."/>
            <person name="Fineran P.C."/>
        </authorList>
    </citation>
    <scope>NUCLEOTIDE SEQUENCE</scope>
    <source>
        <strain evidence="2">SkMP5</strain>
    </source>
</reference>
<feature type="transmembrane region" description="Helical" evidence="1">
    <location>
        <begin position="157"/>
        <end position="178"/>
    </location>
</feature>
<dbReference type="AlphaFoldDB" id="A0A0K8QJG9"/>
<evidence type="ECO:0000313" key="2">
    <source>
        <dbReference type="EMBL" id="GAP64974.1"/>
    </source>
</evidence>
<proteinExistence type="predicted"/>
<dbReference type="RefSeq" id="WP_062534340.1">
    <property type="nucleotide sequence ID" value="NZ_DF970142.1"/>
</dbReference>
<evidence type="ECO:0000313" key="3">
    <source>
        <dbReference type="Proteomes" id="UP000253740"/>
    </source>
</evidence>
<protein>
    <recommendedName>
        <fullName evidence="4">Transmembrane protein</fullName>
    </recommendedName>
</protein>
<evidence type="ECO:0000256" key="1">
    <source>
        <dbReference type="SAM" id="Phobius"/>
    </source>
</evidence>
<dbReference type="STRING" id="1475481.GCA_000953855_00259"/>
<sequence length="418" mass="45176">MRAAHREGDPIPPYAHHLPAALRYPLQPAALTVIAVLAVAHFGNRLPVVGWLVEAGVWAAMYKYAAECLRGTADGRADPPETMLHTEDRVGWALVAIQLAVLIALALLGRVHAEAALVALRIAVAAVLPAVCMSLTMDGNVPLALNPATWVAVARRFGAAYAALVASWLGIGLARHVLQRAADAFLPLLLSDPLHYAFGNYALVLQFHLAGYLVYVHHARIGHRPAAWQRDVESGLHADAELVEQARSHTAHGAHPLALEALALRLREHDAPDAVHAEYRRLLRQAGDTAALLAHGRAWIGALLARDEAHRALSVVRECLALDPAFLPESPEQVLTLVRRADGFGMPRLALQLADAFAQRSPAHPLLPDTELVAARLLADRLDRRDEARRRIAAILARFPGHATAPALRALDARLGMP</sequence>
<keyword evidence="3" id="KW-1185">Reference proteome</keyword>
<feature type="transmembrane region" description="Helical" evidence="1">
    <location>
        <begin position="90"/>
        <end position="108"/>
    </location>
</feature>
<keyword evidence="1" id="KW-0472">Membrane</keyword>
<accession>A0A0K8QJG9</accession>
<gene>
    <name evidence="2" type="ORF">MBSD_n0257</name>
</gene>
<feature type="transmembrane region" description="Helical" evidence="1">
    <location>
        <begin position="198"/>
        <end position="215"/>
    </location>
</feature>
<dbReference type="EMBL" id="DF970142">
    <property type="protein sequence ID" value="GAP64974.1"/>
    <property type="molecule type" value="Genomic_DNA"/>
</dbReference>
<name>A0A0K8QJG9_9GAMM</name>
<dbReference type="OrthoDB" id="5698243at2"/>
<dbReference type="Proteomes" id="UP000253740">
    <property type="component" value="Unassembled WGS sequence"/>
</dbReference>
<evidence type="ECO:0008006" key="4">
    <source>
        <dbReference type="Google" id="ProtNLM"/>
    </source>
</evidence>
<keyword evidence="1" id="KW-1133">Transmembrane helix</keyword>
<organism evidence="2">
    <name type="scientific">Mizugakiibacter sediminis</name>
    <dbReference type="NCBI Taxonomy" id="1475481"/>
    <lineage>
        <taxon>Bacteria</taxon>
        <taxon>Pseudomonadati</taxon>
        <taxon>Pseudomonadota</taxon>
        <taxon>Gammaproteobacteria</taxon>
        <taxon>Lysobacterales</taxon>
        <taxon>Rhodanobacteraceae</taxon>
        <taxon>Mizugakiibacter</taxon>
    </lineage>
</organism>
<keyword evidence="1" id="KW-0812">Transmembrane</keyword>
<feature type="transmembrane region" description="Helical" evidence="1">
    <location>
        <begin position="115"/>
        <end position="137"/>
    </location>
</feature>